<dbReference type="Gene3D" id="3.40.50.1580">
    <property type="entry name" value="Nucleoside phosphorylase domain"/>
    <property type="match status" value="1"/>
</dbReference>
<dbReference type="EMBL" id="MU853419">
    <property type="protein sequence ID" value="KAK4132189.1"/>
    <property type="molecule type" value="Genomic_DNA"/>
</dbReference>
<dbReference type="PANTHER" id="PTHR46082:SF11">
    <property type="entry name" value="AAA+ ATPASE DOMAIN-CONTAINING PROTEIN-RELATED"/>
    <property type="match status" value="1"/>
</dbReference>
<dbReference type="InterPro" id="IPR035994">
    <property type="entry name" value="Nucleoside_phosphorylase_sf"/>
</dbReference>
<evidence type="ECO:0000313" key="4">
    <source>
        <dbReference type="EMBL" id="KAK4132189.1"/>
    </source>
</evidence>
<dbReference type="GO" id="GO:0009116">
    <property type="term" value="P:nucleoside metabolic process"/>
    <property type="evidence" value="ECO:0007669"/>
    <property type="project" value="InterPro"/>
</dbReference>
<dbReference type="InterPro" id="IPR056884">
    <property type="entry name" value="NPHP3-like_N"/>
</dbReference>
<evidence type="ECO:0000259" key="3">
    <source>
        <dbReference type="Pfam" id="PF24883"/>
    </source>
</evidence>
<gene>
    <name evidence="4" type="ORF">BT67DRAFT_444093</name>
</gene>
<feature type="compositionally biased region" description="Polar residues" evidence="2">
    <location>
        <begin position="409"/>
        <end position="421"/>
    </location>
</feature>
<feature type="compositionally biased region" description="Low complexity" evidence="2">
    <location>
        <begin position="505"/>
        <end position="523"/>
    </location>
</feature>
<name>A0AAN6ZCC1_9PEZI</name>
<dbReference type="GO" id="GO:0003824">
    <property type="term" value="F:catalytic activity"/>
    <property type="evidence" value="ECO:0007669"/>
    <property type="project" value="InterPro"/>
</dbReference>
<evidence type="ECO:0000256" key="1">
    <source>
        <dbReference type="ARBA" id="ARBA00022737"/>
    </source>
</evidence>
<proteinExistence type="predicted"/>
<evidence type="ECO:0000313" key="5">
    <source>
        <dbReference type="Proteomes" id="UP001304895"/>
    </source>
</evidence>
<feature type="region of interest" description="Disordered" evidence="2">
    <location>
        <begin position="467"/>
        <end position="567"/>
    </location>
</feature>
<dbReference type="SUPFAM" id="SSF53167">
    <property type="entry name" value="Purine and uridine phosphorylases"/>
    <property type="match status" value="1"/>
</dbReference>
<feature type="compositionally biased region" description="Low complexity" evidence="2">
    <location>
        <begin position="553"/>
        <end position="563"/>
    </location>
</feature>
<dbReference type="Pfam" id="PF24883">
    <property type="entry name" value="NPHP3_N"/>
    <property type="match status" value="1"/>
</dbReference>
<sequence length="1064" mass="116504">MPRRTLTHEDYTVAWLCDTAYDFSLAISMLDERHGDLPKPVNDPGGYALGSVGDLNVVLYCLPFARSGEGVSTTVTLWMMSTFRSVRYGVLVGCAGGNPHSVCLGDVVVSANAAPCLIGPMTWLAGDISPLPPDILLTGVTRMMSAIPLNTPADRYIPRINVMRPDHIVQNAGFAHPVDVVFPRGMPHRHEPEMYVPGNVPRPCGHCDMSPQGGAIIRQPRGIYICFGSTASINPPILHPDMRDAVMGYLGRHIDCFDTDTAGVMGHLPCIAVRGILCYADEHSFGSAPVWRGYAGAAAAAVAKRLLYDSQSKELGELNTPDGGDSPHQYPSTREPSIRGDSSLRCNSRSETLQGEYTPLSERRSQERASSQSSAAAFEAHCITETSSLPDISQIPDDDETEDAKIPTPTKTMSEPDTLQRTAAPPEAPARQYRTPPLWHDDLLLSTAPTEPHVPEFITAPLEYDDLLPHTAPSEPDALLQNTTAPTPPDSHQTTPTPEPKMWVQSTSPSTPETPPQTTVLPELEPEPPQQFTVTPESLSSQQSPVYSESESETAASSELNAAREAPVRQDVRAADVFDKISKIPPAISITSPKYFHTIDFTDDGDVVFIPLRDVARQDPNSEWIEIGQYLNYPHKTEYHRRLASRREAGTGEWFLNSPEIKTWIGGRCQTLFCPGAPGTGKSVLVSMLIEKLATHKPDGGGHVVVACLYDLCRYFGQGATYDCLVGEILAQLVFAVYSSPTLGRGPIPAIPPSVFVCATQMFTHLKRCALRFPQTYIILDGLEPPSCSDCGGGGQRVLALLAMLQGMAGLNLLVTSRTHDDSFVRDCLHPSKASREVKSLLGPETISMLHHASKAGHACLAIRAQKDDVDLVVGRACEKQNKQFRQDIKDAIWDSCAGVFLAAQLSCFELRHKPNMGKKVIRRQLARFKKQRLDHEDYRLQVYALDRVYVHILQQMSGLVTLVETTNFARLALKYFTGSNDSVSLFKFQAAWLATGESGNPPPIEDVLWLCGGLLELDAEGGGGSDPQLWLAHHTFREFLLGSRDLSGERVRLRSLLLLDQDI</sequence>
<feature type="domain" description="Nephrocystin 3-like N-terminal" evidence="3">
    <location>
        <begin position="650"/>
        <end position="818"/>
    </location>
</feature>
<keyword evidence="1" id="KW-0677">Repeat</keyword>
<accession>A0AAN6ZCC1</accession>
<feature type="compositionally biased region" description="Polar residues" evidence="2">
    <location>
        <begin position="344"/>
        <end position="355"/>
    </location>
</feature>
<feature type="compositionally biased region" description="Low complexity" evidence="2">
    <location>
        <begin position="368"/>
        <end position="380"/>
    </location>
</feature>
<feature type="compositionally biased region" description="Polar residues" evidence="2">
    <location>
        <begin position="480"/>
        <end position="496"/>
    </location>
</feature>
<feature type="region of interest" description="Disordered" evidence="2">
    <location>
        <begin position="315"/>
        <end position="434"/>
    </location>
</feature>
<dbReference type="AlphaFoldDB" id="A0AAN6ZCC1"/>
<dbReference type="Gene3D" id="3.40.50.300">
    <property type="entry name" value="P-loop containing nucleotide triphosphate hydrolases"/>
    <property type="match status" value="1"/>
</dbReference>
<reference evidence="4" key="2">
    <citation type="submission" date="2023-05" db="EMBL/GenBank/DDBJ databases">
        <authorList>
            <consortium name="Lawrence Berkeley National Laboratory"/>
            <person name="Steindorff A."/>
            <person name="Hensen N."/>
            <person name="Bonometti L."/>
            <person name="Westerberg I."/>
            <person name="Brannstrom I.O."/>
            <person name="Guillou S."/>
            <person name="Cros-Aarteil S."/>
            <person name="Calhoun S."/>
            <person name="Haridas S."/>
            <person name="Kuo A."/>
            <person name="Mondo S."/>
            <person name="Pangilinan J."/>
            <person name="Riley R."/>
            <person name="Labutti K."/>
            <person name="Andreopoulos B."/>
            <person name="Lipzen A."/>
            <person name="Chen C."/>
            <person name="Yanf M."/>
            <person name="Daum C."/>
            <person name="Ng V."/>
            <person name="Clum A."/>
            <person name="Ohm R."/>
            <person name="Martin F."/>
            <person name="Silar P."/>
            <person name="Natvig D."/>
            <person name="Lalanne C."/>
            <person name="Gautier V."/>
            <person name="Ament-Velasquez S.L."/>
            <person name="Kruys A."/>
            <person name="Hutchinson M.I."/>
            <person name="Powell A.J."/>
            <person name="Barry K."/>
            <person name="Miller A.N."/>
            <person name="Grigoriev I.V."/>
            <person name="Debuchy R."/>
            <person name="Gladieux P."/>
            <person name="Thoren M.H."/>
            <person name="Johannesson H."/>
        </authorList>
    </citation>
    <scope>NUCLEOTIDE SEQUENCE</scope>
    <source>
        <strain evidence="4">CBS 123565</strain>
    </source>
</reference>
<feature type="compositionally biased region" description="Polar residues" evidence="2">
    <location>
        <begin position="532"/>
        <end position="547"/>
    </location>
</feature>
<comment type="caution">
    <text evidence="4">The sequence shown here is derived from an EMBL/GenBank/DDBJ whole genome shotgun (WGS) entry which is preliminary data.</text>
</comment>
<dbReference type="Proteomes" id="UP001304895">
    <property type="component" value="Unassembled WGS sequence"/>
</dbReference>
<keyword evidence="5" id="KW-1185">Reference proteome</keyword>
<dbReference type="InterPro" id="IPR053137">
    <property type="entry name" value="NLR-like"/>
</dbReference>
<organism evidence="4 5">
    <name type="scientific">Trichocladium antarcticum</name>
    <dbReference type="NCBI Taxonomy" id="1450529"/>
    <lineage>
        <taxon>Eukaryota</taxon>
        <taxon>Fungi</taxon>
        <taxon>Dikarya</taxon>
        <taxon>Ascomycota</taxon>
        <taxon>Pezizomycotina</taxon>
        <taxon>Sordariomycetes</taxon>
        <taxon>Sordariomycetidae</taxon>
        <taxon>Sordariales</taxon>
        <taxon>Chaetomiaceae</taxon>
        <taxon>Trichocladium</taxon>
    </lineage>
</organism>
<protein>
    <recommendedName>
        <fullName evidence="3">Nephrocystin 3-like N-terminal domain-containing protein</fullName>
    </recommendedName>
</protein>
<evidence type="ECO:0000256" key="2">
    <source>
        <dbReference type="SAM" id="MobiDB-lite"/>
    </source>
</evidence>
<dbReference type="PANTHER" id="PTHR46082">
    <property type="entry name" value="ATP/GTP-BINDING PROTEIN-RELATED"/>
    <property type="match status" value="1"/>
</dbReference>
<reference evidence="4" key="1">
    <citation type="journal article" date="2023" name="Mol. Phylogenet. Evol.">
        <title>Genome-scale phylogeny and comparative genomics of the fungal order Sordariales.</title>
        <authorList>
            <person name="Hensen N."/>
            <person name="Bonometti L."/>
            <person name="Westerberg I."/>
            <person name="Brannstrom I.O."/>
            <person name="Guillou S."/>
            <person name="Cros-Aarteil S."/>
            <person name="Calhoun S."/>
            <person name="Haridas S."/>
            <person name="Kuo A."/>
            <person name="Mondo S."/>
            <person name="Pangilinan J."/>
            <person name="Riley R."/>
            <person name="LaButti K."/>
            <person name="Andreopoulos B."/>
            <person name="Lipzen A."/>
            <person name="Chen C."/>
            <person name="Yan M."/>
            <person name="Daum C."/>
            <person name="Ng V."/>
            <person name="Clum A."/>
            <person name="Steindorff A."/>
            <person name="Ohm R.A."/>
            <person name="Martin F."/>
            <person name="Silar P."/>
            <person name="Natvig D.O."/>
            <person name="Lalanne C."/>
            <person name="Gautier V."/>
            <person name="Ament-Velasquez S.L."/>
            <person name="Kruys A."/>
            <person name="Hutchinson M.I."/>
            <person name="Powell A.J."/>
            <person name="Barry K."/>
            <person name="Miller A.N."/>
            <person name="Grigoriev I.V."/>
            <person name="Debuchy R."/>
            <person name="Gladieux P."/>
            <person name="Hiltunen Thoren M."/>
            <person name="Johannesson H."/>
        </authorList>
    </citation>
    <scope>NUCLEOTIDE SEQUENCE</scope>
    <source>
        <strain evidence="4">CBS 123565</strain>
    </source>
</reference>
<dbReference type="InterPro" id="IPR027417">
    <property type="entry name" value="P-loop_NTPase"/>
</dbReference>